<sequence length="616" mass="67415">MTLQHPVPYSLARMDSTNNRAAESQGQRLSTYASSSSSSYPHNPKNSPKTPKKSSTTVTTATTGAADKLSNRSSSKEESLSPHRLISGYNSYTSINSPIAKENHTECVLKCTCKHSSYTSLRSPKQHGQGGVAACGTVYEKSVQKISKISCDAATSPNRFSHRSPQINMRLNGSDASTACNELRISDEKTITAKTNASPRRLIATRNAATSPGLDKRKQLNPKCELQPKSPDVSVKTILEKSNSLGDSKPSRTLRTTRSLSPRPPVRHQHAITVCDENDIVSVKISPNEEFEEECEARFLKKRYKAQSEQTSPNLSDLGTTFSYENRANNKSTGCLVYVPSDPWMKMPDAEESAKPEKKKRGKHGKFSPEVRSLSRGNLVPLNDDPWIWRNSPDSAASRPRSPKQEIYRQAKSFSVTKFELADISKITKASAAAKSEKTSSAKNSSRPKLQRCKSPIVIDDESVPFLNDSGRTCTCNAAASAVDVGKQQQNLLSPRKDIGNKETASNNQNPLNCNTATKTFLNVTNSNLMQSRHSFSSISQKDDELQLNIRRLSEQIKKPSESTISGTSGPSGADFTDYLNQFRTVEAQKAKAAAAAITSRNSTKNVPDAVLETTC</sequence>
<organism evidence="2 3">
    <name type="scientific">Hermetia illucens</name>
    <name type="common">Black soldier fly</name>
    <dbReference type="NCBI Taxonomy" id="343691"/>
    <lineage>
        <taxon>Eukaryota</taxon>
        <taxon>Metazoa</taxon>
        <taxon>Ecdysozoa</taxon>
        <taxon>Arthropoda</taxon>
        <taxon>Hexapoda</taxon>
        <taxon>Insecta</taxon>
        <taxon>Pterygota</taxon>
        <taxon>Neoptera</taxon>
        <taxon>Endopterygota</taxon>
        <taxon>Diptera</taxon>
        <taxon>Brachycera</taxon>
        <taxon>Stratiomyomorpha</taxon>
        <taxon>Stratiomyidae</taxon>
        <taxon>Hermetiinae</taxon>
        <taxon>Hermetia</taxon>
    </lineage>
</organism>
<reference evidence="2 3" key="1">
    <citation type="submission" date="2020-11" db="EMBL/GenBank/DDBJ databases">
        <authorList>
            <person name="Wallbank WR R."/>
            <person name="Pardo Diaz C."/>
            <person name="Kozak K."/>
            <person name="Martin S."/>
            <person name="Jiggins C."/>
            <person name="Moest M."/>
            <person name="Warren A I."/>
            <person name="Generalovic N T."/>
            <person name="Byers J.R.P. K."/>
            <person name="Montejo-Kovacevich G."/>
            <person name="Yen C E."/>
        </authorList>
    </citation>
    <scope>NUCLEOTIDE SEQUENCE [LARGE SCALE GENOMIC DNA]</scope>
</reference>
<dbReference type="AlphaFoldDB" id="A0A7R8UPV6"/>
<protein>
    <submittedName>
        <fullName evidence="2">Uncharacterized protein</fullName>
    </submittedName>
</protein>
<feature type="compositionally biased region" description="Basic residues" evidence="1">
    <location>
        <begin position="357"/>
        <end position="366"/>
    </location>
</feature>
<dbReference type="FunCoup" id="A0A7R8UPV6">
    <property type="interactions" value="7"/>
</dbReference>
<gene>
    <name evidence="2" type="ORF">HERILL_LOCUS7597</name>
</gene>
<evidence type="ECO:0000256" key="1">
    <source>
        <dbReference type="SAM" id="MobiDB-lite"/>
    </source>
</evidence>
<name>A0A7R8UPV6_HERIL</name>
<feature type="region of interest" description="Disordered" evidence="1">
    <location>
        <begin position="206"/>
        <end position="267"/>
    </location>
</feature>
<dbReference type="OrthoDB" id="446723at2759"/>
<feature type="region of interest" description="Disordered" evidence="1">
    <location>
        <begin position="348"/>
        <end position="406"/>
    </location>
</feature>
<feature type="compositionally biased region" description="Low complexity" evidence="1">
    <location>
        <begin position="251"/>
        <end position="261"/>
    </location>
</feature>
<feature type="region of interest" description="Disordered" evidence="1">
    <location>
        <begin position="1"/>
        <end position="82"/>
    </location>
</feature>
<dbReference type="Proteomes" id="UP000594454">
    <property type="component" value="Chromosome 3"/>
</dbReference>
<feature type="region of interest" description="Disordered" evidence="1">
    <location>
        <begin position="430"/>
        <end position="454"/>
    </location>
</feature>
<keyword evidence="3" id="KW-1185">Reference proteome</keyword>
<dbReference type="InParanoid" id="A0A7R8UPV6"/>
<accession>A0A7R8UPV6</accession>
<proteinExistence type="predicted"/>
<feature type="compositionally biased region" description="Polar residues" evidence="1">
    <location>
        <begin position="15"/>
        <end position="33"/>
    </location>
</feature>
<dbReference type="EMBL" id="LR899011">
    <property type="protein sequence ID" value="CAD7084716.1"/>
    <property type="molecule type" value="Genomic_DNA"/>
</dbReference>
<evidence type="ECO:0000313" key="3">
    <source>
        <dbReference type="Proteomes" id="UP000594454"/>
    </source>
</evidence>
<feature type="compositionally biased region" description="Low complexity" evidence="1">
    <location>
        <begin position="34"/>
        <end position="73"/>
    </location>
</feature>
<evidence type="ECO:0000313" key="2">
    <source>
        <dbReference type="EMBL" id="CAD7084716.1"/>
    </source>
</evidence>